<sequence length="76" mass="8638">MSHYPNFIGYWPDHKQDMAYLLLGDISTWHSELKSVMLTTMPSVFNLIPPSDVAPQVCVQWIETAAAKLLDNSLFL</sequence>
<organism evidence="1 2">
    <name type="scientific">Pisolithus tinctorius Marx 270</name>
    <dbReference type="NCBI Taxonomy" id="870435"/>
    <lineage>
        <taxon>Eukaryota</taxon>
        <taxon>Fungi</taxon>
        <taxon>Dikarya</taxon>
        <taxon>Basidiomycota</taxon>
        <taxon>Agaricomycotina</taxon>
        <taxon>Agaricomycetes</taxon>
        <taxon>Agaricomycetidae</taxon>
        <taxon>Boletales</taxon>
        <taxon>Sclerodermatineae</taxon>
        <taxon>Pisolithaceae</taxon>
        <taxon>Pisolithus</taxon>
    </lineage>
</organism>
<dbReference type="OrthoDB" id="2665362at2759"/>
<dbReference type="STRING" id="870435.A0A0C3K711"/>
<evidence type="ECO:0000313" key="1">
    <source>
        <dbReference type="EMBL" id="KIO05377.1"/>
    </source>
</evidence>
<dbReference type="EMBL" id="KN831967">
    <property type="protein sequence ID" value="KIO05377.1"/>
    <property type="molecule type" value="Genomic_DNA"/>
</dbReference>
<gene>
    <name evidence="1" type="ORF">M404DRAFT_141250</name>
</gene>
<protein>
    <submittedName>
        <fullName evidence="1">Uncharacterized protein</fullName>
    </submittedName>
</protein>
<name>A0A0C3K711_PISTI</name>
<dbReference type="HOGENOM" id="CLU_2655486_0_0_1"/>
<accession>A0A0C3K711</accession>
<keyword evidence="2" id="KW-1185">Reference proteome</keyword>
<dbReference type="InParanoid" id="A0A0C3K711"/>
<dbReference type="AlphaFoldDB" id="A0A0C3K711"/>
<reference evidence="1 2" key="1">
    <citation type="submission" date="2014-04" db="EMBL/GenBank/DDBJ databases">
        <authorList>
            <consortium name="DOE Joint Genome Institute"/>
            <person name="Kuo A."/>
            <person name="Kohler A."/>
            <person name="Costa M.D."/>
            <person name="Nagy L.G."/>
            <person name="Floudas D."/>
            <person name="Copeland A."/>
            <person name="Barry K.W."/>
            <person name="Cichocki N."/>
            <person name="Veneault-Fourrey C."/>
            <person name="LaButti K."/>
            <person name="Lindquist E.A."/>
            <person name="Lipzen A."/>
            <person name="Lundell T."/>
            <person name="Morin E."/>
            <person name="Murat C."/>
            <person name="Sun H."/>
            <person name="Tunlid A."/>
            <person name="Henrissat B."/>
            <person name="Grigoriev I.V."/>
            <person name="Hibbett D.S."/>
            <person name="Martin F."/>
            <person name="Nordberg H.P."/>
            <person name="Cantor M.N."/>
            <person name="Hua S.X."/>
        </authorList>
    </citation>
    <scope>NUCLEOTIDE SEQUENCE [LARGE SCALE GENOMIC DNA]</scope>
    <source>
        <strain evidence="1 2">Marx 270</strain>
    </source>
</reference>
<reference evidence="2" key="2">
    <citation type="submission" date="2015-01" db="EMBL/GenBank/DDBJ databases">
        <title>Evolutionary Origins and Diversification of the Mycorrhizal Mutualists.</title>
        <authorList>
            <consortium name="DOE Joint Genome Institute"/>
            <consortium name="Mycorrhizal Genomics Consortium"/>
            <person name="Kohler A."/>
            <person name="Kuo A."/>
            <person name="Nagy L.G."/>
            <person name="Floudas D."/>
            <person name="Copeland A."/>
            <person name="Barry K.W."/>
            <person name="Cichocki N."/>
            <person name="Veneault-Fourrey C."/>
            <person name="LaButti K."/>
            <person name="Lindquist E.A."/>
            <person name="Lipzen A."/>
            <person name="Lundell T."/>
            <person name="Morin E."/>
            <person name="Murat C."/>
            <person name="Riley R."/>
            <person name="Ohm R."/>
            <person name="Sun H."/>
            <person name="Tunlid A."/>
            <person name="Henrissat B."/>
            <person name="Grigoriev I.V."/>
            <person name="Hibbett D.S."/>
            <person name="Martin F."/>
        </authorList>
    </citation>
    <scope>NUCLEOTIDE SEQUENCE [LARGE SCALE GENOMIC DNA]</scope>
    <source>
        <strain evidence="2">Marx 270</strain>
    </source>
</reference>
<proteinExistence type="predicted"/>
<dbReference type="Proteomes" id="UP000054217">
    <property type="component" value="Unassembled WGS sequence"/>
</dbReference>
<evidence type="ECO:0000313" key="2">
    <source>
        <dbReference type="Proteomes" id="UP000054217"/>
    </source>
</evidence>